<organism evidence="1 2">
    <name type="scientific">Desulfotomaculum copahuensis</name>
    <dbReference type="NCBI Taxonomy" id="1838280"/>
    <lineage>
        <taxon>Bacteria</taxon>
        <taxon>Bacillati</taxon>
        <taxon>Bacillota</taxon>
        <taxon>Clostridia</taxon>
        <taxon>Eubacteriales</taxon>
        <taxon>Desulfotomaculaceae</taxon>
        <taxon>Desulfotomaculum</taxon>
    </lineage>
</organism>
<proteinExistence type="predicted"/>
<sequence>METRSREWYDNGETFPEKALAFPVTGSGGRQDVTVPGETFPEKALAFSGRFPTAPGWRLPGRDPVMPWLLYGAGHDFSKSCFNILHEQRYFPHG</sequence>
<gene>
    <name evidence="1" type="ORF">A6M21_01180</name>
</gene>
<reference evidence="1 2" key="1">
    <citation type="submission" date="2016-04" db="EMBL/GenBank/DDBJ databases">
        <authorList>
            <person name="Evans L.H."/>
            <person name="Alamgir A."/>
            <person name="Owens N."/>
            <person name="Weber N.D."/>
            <person name="Virtaneva K."/>
            <person name="Barbian K."/>
            <person name="Babar A."/>
            <person name="Rosenke K."/>
        </authorList>
    </citation>
    <scope>NUCLEOTIDE SEQUENCE [LARGE SCALE GENOMIC DNA]</scope>
    <source>
        <strain evidence="1 2">LMa1</strain>
    </source>
</reference>
<accession>A0A1B7LAL1</accession>
<dbReference type="Proteomes" id="UP000078532">
    <property type="component" value="Unassembled WGS sequence"/>
</dbReference>
<comment type="caution">
    <text evidence="1">The sequence shown here is derived from an EMBL/GenBank/DDBJ whole genome shotgun (WGS) entry which is preliminary data.</text>
</comment>
<dbReference type="EMBL" id="LYVF01000197">
    <property type="protein sequence ID" value="OAT79382.1"/>
    <property type="molecule type" value="Genomic_DNA"/>
</dbReference>
<evidence type="ECO:0000313" key="2">
    <source>
        <dbReference type="Proteomes" id="UP000078532"/>
    </source>
</evidence>
<protein>
    <submittedName>
        <fullName evidence="1">Uncharacterized protein</fullName>
    </submittedName>
</protein>
<dbReference type="AlphaFoldDB" id="A0A1B7LAL1"/>
<keyword evidence="2" id="KW-1185">Reference proteome</keyword>
<evidence type="ECO:0000313" key="1">
    <source>
        <dbReference type="EMBL" id="OAT79382.1"/>
    </source>
</evidence>
<name>A0A1B7LAL1_9FIRM</name>
<dbReference type="STRING" id="1838280.A6M21_01180"/>